<reference evidence="6" key="2">
    <citation type="journal article" date="2021" name="PeerJ">
        <title>Extensive microbial diversity within the chicken gut microbiome revealed by metagenomics and culture.</title>
        <authorList>
            <person name="Gilroy R."/>
            <person name="Ravi A."/>
            <person name="Getino M."/>
            <person name="Pursley I."/>
            <person name="Horton D.L."/>
            <person name="Alikhan N.F."/>
            <person name="Baker D."/>
            <person name="Gharbi K."/>
            <person name="Hall N."/>
            <person name="Watson M."/>
            <person name="Adriaenssens E.M."/>
            <person name="Foster-Nyarko E."/>
            <person name="Jarju S."/>
            <person name="Secka A."/>
            <person name="Antonio M."/>
            <person name="Oren A."/>
            <person name="Chaudhuri R.R."/>
            <person name="La Ragione R."/>
            <person name="Hildebrand F."/>
            <person name="Pallen M.J."/>
        </authorList>
    </citation>
    <scope>NUCLEOTIDE SEQUENCE</scope>
    <source>
        <strain evidence="6">ChiSjej5B23-6657</strain>
    </source>
</reference>
<feature type="compositionally biased region" description="Basic and acidic residues" evidence="4">
    <location>
        <begin position="8"/>
        <end position="30"/>
    </location>
</feature>
<dbReference type="Gene3D" id="1.10.10.60">
    <property type="entry name" value="Homeodomain-like"/>
    <property type="match status" value="2"/>
</dbReference>
<evidence type="ECO:0000256" key="2">
    <source>
        <dbReference type="ARBA" id="ARBA00023125"/>
    </source>
</evidence>
<reference evidence="6" key="1">
    <citation type="submission" date="2020-10" db="EMBL/GenBank/DDBJ databases">
        <authorList>
            <person name="Gilroy R."/>
        </authorList>
    </citation>
    <scope>NUCLEOTIDE SEQUENCE</scope>
    <source>
        <strain evidence="6">ChiSjej5B23-6657</strain>
    </source>
</reference>
<keyword evidence="1" id="KW-0805">Transcription regulation</keyword>
<evidence type="ECO:0000313" key="7">
    <source>
        <dbReference type="Proteomes" id="UP000823912"/>
    </source>
</evidence>
<dbReference type="AlphaFoldDB" id="A0A9D1EA87"/>
<organism evidence="6 7">
    <name type="scientific">Candidatus Pullilachnospira gallistercoris</name>
    <dbReference type="NCBI Taxonomy" id="2840911"/>
    <lineage>
        <taxon>Bacteria</taxon>
        <taxon>Bacillati</taxon>
        <taxon>Bacillota</taxon>
        <taxon>Clostridia</taxon>
        <taxon>Lachnospirales</taxon>
        <taxon>Lachnospiraceae</taxon>
        <taxon>Lachnospiraceae incertae sedis</taxon>
        <taxon>Candidatus Pullilachnospira</taxon>
    </lineage>
</organism>
<dbReference type="InterPro" id="IPR020449">
    <property type="entry name" value="Tscrpt_reg_AraC-type_HTH"/>
</dbReference>
<feature type="region of interest" description="Disordered" evidence="4">
    <location>
        <begin position="1"/>
        <end position="86"/>
    </location>
</feature>
<keyword evidence="2" id="KW-0238">DNA-binding</keyword>
<feature type="compositionally biased region" description="Acidic residues" evidence="4">
    <location>
        <begin position="62"/>
        <end position="75"/>
    </location>
</feature>
<proteinExistence type="predicted"/>
<dbReference type="GO" id="GO:0003700">
    <property type="term" value="F:DNA-binding transcription factor activity"/>
    <property type="evidence" value="ECO:0007669"/>
    <property type="project" value="InterPro"/>
</dbReference>
<evidence type="ECO:0000256" key="4">
    <source>
        <dbReference type="SAM" id="MobiDB-lite"/>
    </source>
</evidence>
<dbReference type="Pfam" id="PF12833">
    <property type="entry name" value="HTH_18"/>
    <property type="match status" value="1"/>
</dbReference>
<evidence type="ECO:0000313" key="6">
    <source>
        <dbReference type="EMBL" id="HIR70993.1"/>
    </source>
</evidence>
<dbReference type="InterPro" id="IPR018060">
    <property type="entry name" value="HTH_AraC"/>
</dbReference>
<gene>
    <name evidence="6" type="ORF">IAA55_06910</name>
</gene>
<dbReference type="Proteomes" id="UP000823912">
    <property type="component" value="Unassembled WGS sequence"/>
</dbReference>
<name>A0A9D1EA87_9FIRM</name>
<dbReference type="InterPro" id="IPR009057">
    <property type="entry name" value="Homeodomain-like_sf"/>
</dbReference>
<protein>
    <submittedName>
        <fullName evidence="6">Helix-turn-helix transcriptional regulator</fullName>
    </submittedName>
</protein>
<sequence>MKQQIAKMSDEQIKEAEERAVTGHLPKETAVEETAATTTEENPEETSEQSSEDSAEQASEQGSEENTEEAADPSETEPPAPEPRRDVDYAYIAENIANLSRMYTRIYRDGEPIAIEDPIQFPMDPATPYLRQLFQIDQKASYFITPYDQFYGILCYDSIRIILGPTFHMPPSRKKIREFMFQLGVKRDYFFSYQELLAGVTPMPLELFLHELCLIYYFISEEKLFLSDFTLYDATSNILEQNQLVKRYEAQESDPPAPLDPVTFGNDIQHTTIGFEQQMLTFIRNGDPEGLKNYMDSHPAGQPGKTSSSYLRQLQNIFIATVTLCSRAAIEGGLPAEEALSLSDRYIQHSEKFEHPEQILNLQYHMIMDYATLVAQLAVGGEYNYFLRTITSYIREHLDERLTVDQIAEAMHMNRSYLSTKFKKETGRSLSSYVIDTKLKKSMEYLRNTDKPIIEIVNLLGFSSQGYFQNVFKRHIGITPGQYRERD</sequence>
<evidence type="ECO:0000259" key="5">
    <source>
        <dbReference type="PROSITE" id="PS01124"/>
    </source>
</evidence>
<comment type="caution">
    <text evidence="6">The sequence shown here is derived from an EMBL/GenBank/DDBJ whole genome shotgun (WGS) entry which is preliminary data.</text>
</comment>
<dbReference type="PANTHER" id="PTHR43280">
    <property type="entry name" value="ARAC-FAMILY TRANSCRIPTIONAL REGULATOR"/>
    <property type="match status" value="1"/>
</dbReference>
<keyword evidence="3" id="KW-0804">Transcription</keyword>
<accession>A0A9D1EA87</accession>
<feature type="compositionally biased region" description="Acidic residues" evidence="4">
    <location>
        <begin position="41"/>
        <end position="55"/>
    </location>
</feature>
<dbReference type="PROSITE" id="PS01124">
    <property type="entry name" value="HTH_ARAC_FAMILY_2"/>
    <property type="match status" value="1"/>
</dbReference>
<feature type="domain" description="HTH araC/xylS-type" evidence="5">
    <location>
        <begin position="388"/>
        <end position="486"/>
    </location>
</feature>
<dbReference type="SUPFAM" id="SSF46689">
    <property type="entry name" value="Homeodomain-like"/>
    <property type="match status" value="2"/>
</dbReference>
<evidence type="ECO:0000256" key="3">
    <source>
        <dbReference type="ARBA" id="ARBA00023163"/>
    </source>
</evidence>
<dbReference type="EMBL" id="DVHM01000109">
    <property type="protein sequence ID" value="HIR70993.1"/>
    <property type="molecule type" value="Genomic_DNA"/>
</dbReference>
<dbReference type="GO" id="GO:0043565">
    <property type="term" value="F:sequence-specific DNA binding"/>
    <property type="evidence" value="ECO:0007669"/>
    <property type="project" value="InterPro"/>
</dbReference>
<dbReference type="PRINTS" id="PR00032">
    <property type="entry name" value="HTHARAC"/>
</dbReference>
<dbReference type="PANTHER" id="PTHR43280:SF10">
    <property type="entry name" value="REGULATORY PROTEIN POCR"/>
    <property type="match status" value="1"/>
</dbReference>
<dbReference type="SMART" id="SM00342">
    <property type="entry name" value="HTH_ARAC"/>
    <property type="match status" value="1"/>
</dbReference>
<evidence type="ECO:0000256" key="1">
    <source>
        <dbReference type="ARBA" id="ARBA00023015"/>
    </source>
</evidence>